<reference evidence="2" key="1">
    <citation type="journal article" date="2022" name="Nat. Commun.">
        <title>Chromosome evolution and the genetic basis of agronomically important traits in greater yam.</title>
        <authorList>
            <person name="Bredeson J.V."/>
            <person name="Lyons J.B."/>
            <person name="Oniyinde I.O."/>
            <person name="Okereke N.R."/>
            <person name="Kolade O."/>
            <person name="Nnabue I."/>
            <person name="Nwadili C.O."/>
            <person name="Hribova E."/>
            <person name="Parker M."/>
            <person name="Nwogha J."/>
            <person name="Shu S."/>
            <person name="Carlson J."/>
            <person name="Kariba R."/>
            <person name="Muthemba S."/>
            <person name="Knop K."/>
            <person name="Barton G.J."/>
            <person name="Sherwood A.V."/>
            <person name="Lopez-Montes A."/>
            <person name="Asiedu R."/>
            <person name="Jamnadass R."/>
            <person name="Muchugi A."/>
            <person name="Goodstein D."/>
            <person name="Egesi C.N."/>
            <person name="Featherston J."/>
            <person name="Asfaw A."/>
            <person name="Simpson G.G."/>
            <person name="Dolezel J."/>
            <person name="Hendre P.S."/>
            <person name="Van Deynze A."/>
            <person name="Kumar P.L."/>
            <person name="Obidiegwu J.E."/>
            <person name="Bhattacharjee R."/>
            <person name="Rokhsar D.S."/>
        </authorList>
    </citation>
    <scope>NUCLEOTIDE SEQUENCE [LARGE SCALE GENOMIC DNA]</scope>
    <source>
        <strain evidence="2">cv. TDa95/00328</strain>
    </source>
</reference>
<sequence length="180" mass="20516">MDVIIENKKDGTSFELEIWFSSTVLEIKEKIHKYHDVPVDKQTLYIRGAAMENDQDTVYYEVAQGSKIELVVHQDDQEEEQESLDGGGDEVMETEDDNVVNQDEEEIQEGLVGGHEVVEDDVVGQDEQDIEEGLVGGHEVASMEDVLGQQEGLKALWVAMRWSQWRMFSANKKALWVVMR</sequence>
<dbReference type="EMBL" id="CM037029">
    <property type="protein sequence ID" value="KAH7653021.1"/>
    <property type="molecule type" value="Genomic_DNA"/>
</dbReference>
<proteinExistence type="predicted"/>
<protein>
    <submittedName>
        <fullName evidence="1">Ubiquitin-like protein</fullName>
    </submittedName>
</protein>
<evidence type="ECO:0000313" key="2">
    <source>
        <dbReference type="Proteomes" id="UP000827976"/>
    </source>
</evidence>
<evidence type="ECO:0000313" key="1">
    <source>
        <dbReference type="EMBL" id="KAH7653021.1"/>
    </source>
</evidence>
<accession>A0ACB7TY89</accession>
<dbReference type="Proteomes" id="UP000827976">
    <property type="component" value="Chromosome 19"/>
</dbReference>
<name>A0ACB7TY89_DIOAL</name>
<comment type="caution">
    <text evidence="1">The sequence shown here is derived from an EMBL/GenBank/DDBJ whole genome shotgun (WGS) entry which is preliminary data.</text>
</comment>
<organism evidence="1 2">
    <name type="scientific">Dioscorea alata</name>
    <name type="common">Purple yam</name>
    <dbReference type="NCBI Taxonomy" id="55571"/>
    <lineage>
        <taxon>Eukaryota</taxon>
        <taxon>Viridiplantae</taxon>
        <taxon>Streptophyta</taxon>
        <taxon>Embryophyta</taxon>
        <taxon>Tracheophyta</taxon>
        <taxon>Spermatophyta</taxon>
        <taxon>Magnoliopsida</taxon>
        <taxon>Liliopsida</taxon>
        <taxon>Dioscoreales</taxon>
        <taxon>Dioscoreaceae</taxon>
        <taxon>Dioscorea</taxon>
    </lineage>
</organism>
<gene>
    <name evidence="1" type="ORF">IHE45_19G056000</name>
</gene>
<keyword evidence="2" id="KW-1185">Reference proteome</keyword>